<evidence type="ECO:0000313" key="5">
    <source>
        <dbReference type="Proteomes" id="UP001317705"/>
    </source>
</evidence>
<evidence type="ECO:0000313" key="4">
    <source>
        <dbReference type="EMBL" id="BDV43035.1"/>
    </source>
</evidence>
<dbReference type="Proteomes" id="UP001317705">
    <property type="component" value="Chromosome"/>
</dbReference>
<feature type="domain" description="DUF4910" evidence="3">
    <location>
        <begin position="20"/>
        <end position="356"/>
    </location>
</feature>
<dbReference type="InterPro" id="IPR032622">
    <property type="entry name" value="UCP01524_HTH"/>
</dbReference>
<feature type="domain" description="DUF2172" evidence="1">
    <location>
        <begin position="70"/>
        <end position="161"/>
    </location>
</feature>
<evidence type="ECO:0000259" key="1">
    <source>
        <dbReference type="Pfam" id="PF09940"/>
    </source>
</evidence>
<dbReference type="PIRSF" id="PIRSF015244">
    <property type="entry name" value="UCP015244"/>
    <property type="match status" value="1"/>
</dbReference>
<organism evidence="4 5">
    <name type="scientific">Geotalea uraniireducens</name>
    <dbReference type="NCBI Taxonomy" id="351604"/>
    <lineage>
        <taxon>Bacteria</taxon>
        <taxon>Pseudomonadati</taxon>
        <taxon>Thermodesulfobacteriota</taxon>
        <taxon>Desulfuromonadia</taxon>
        <taxon>Geobacterales</taxon>
        <taxon>Geobacteraceae</taxon>
        <taxon>Geotalea</taxon>
    </lineage>
</organism>
<dbReference type="InterPro" id="IPR012353">
    <property type="entry name" value="UCP015244"/>
</dbReference>
<dbReference type="InterPro" id="IPR032610">
    <property type="entry name" value="DUF2172"/>
</dbReference>
<name>A0ABM8EL36_9BACT</name>
<dbReference type="Pfam" id="PF16221">
    <property type="entry name" value="HTH_47"/>
    <property type="match status" value="1"/>
</dbReference>
<dbReference type="RefSeq" id="WP_281999150.1">
    <property type="nucleotide sequence ID" value="NZ_AP027151.1"/>
</dbReference>
<accession>A0ABM8EL36</accession>
<dbReference type="Gene3D" id="1.10.10.10">
    <property type="entry name" value="Winged helix-like DNA-binding domain superfamily/Winged helix DNA-binding domain"/>
    <property type="match status" value="1"/>
</dbReference>
<proteinExistence type="predicted"/>
<dbReference type="InterPro" id="IPR036388">
    <property type="entry name" value="WH-like_DNA-bd_sf"/>
</dbReference>
<feature type="domain" description="UCP01524 winged helix-turn-helix" evidence="2">
    <location>
        <begin position="362"/>
        <end position="428"/>
    </location>
</feature>
<dbReference type="Gene3D" id="3.40.630.10">
    <property type="entry name" value="Zn peptidases"/>
    <property type="match status" value="1"/>
</dbReference>
<dbReference type="InterPro" id="IPR032589">
    <property type="entry name" value="DUF4910"/>
</dbReference>
<evidence type="ECO:0000259" key="2">
    <source>
        <dbReference type="Pfam" id="PF16221"/>
    </source>
</evidence>
<sequence length="432" mass="48385">MSERARHHTFPEETIGEQAYRLVAELYPLCRSITGDGVRQSLDILARRIPLAVREVPSGTPVFDWTVPQEWNIRDAYVRNSRGEKVIDFRQSNLHVLNYSTPVRATMPLAELKKHLFTLPGQPDLIPYKTSYYRRNWGFCLSHRQLQSLEDGDYEVVIDATLADGYLTYGEVYLPGETEDEILLSCHICHPSLCNDNLSGVSVLTLLAEQLAAAPRRHSYRFLFIPGTIGAITWLAQHAAAVSRIHHGLVVSGIGDRGGLTYKKSRQGNATVDRAVAYLLGRSGLRHEIVDFTPYGYDERQYCSPGFNLPVGRLSRTPFGSYPEYHTSADNLDFVTPVALGEAWATLRDILQLLDGDGKFINLNPYCEPQLGKRGLYDSIGDNELAMLWVLNLSDGEHSLLDIAERSGVEFGALREAAELLCRHALLKRLDG</sequence>
<dbReference type="EMBL" id="AP027151">
    <property type="protein sequence ID" value="BDV43035.1"/>
    <property type="molecule type" value="Genomic_DNA"/>
</dbReference>
<dbReference type="Gene3D" id="3.50.30.90">
    <property type="match status" value="1"/>
</dbReference>
<dbReference type="Pfam" id="PF09940">
    <property type="entry name" value="DUF2172"/>
    <property type="match status" value="1"/>
</dbReference>
<reference evidence="4 5" key="1">
    <citation type="submission" date="2022-12" db="EMBL/GenBank/DDBJ databases">
        <title>Polyphasic characterization of Geotalea uranireducens NIT-SL11 newly isolated from a complex of sewage sludge and microbially reduced graphene oxide.</title>
        <authorList>
            <person name="Xie L."/>
            <person name="Yoshida N."/>
            <person name="Meng L."/>
        </authorList>
    </citation>
    <scope>NUCLEOTIDE SEQUENCE [LARGE SCALE GENOMIC DNA]</scope>
    <source>
        <strain evidence="4 5">NIT-SL11</strain>
    </source>
</reference>
<dbReference type="Pfam" id="PF16254">
    <property type="entry name" value="DUF4910"/>
    <property type="match status" value="1"/>
</dbReference>
<dbReference type="SUPFAM" id="SSF53187">
    <property type="entry name" value="Zn-dependent exopeptidases"/>
    <property type="match status" value="1"/>
</dbReference>
<protein>
    <submittedName>
        <fullName evidence="4">Peptidase M28</fullName>
    </submittedName>
</protein>
<gene>
    <name evidence="4" type="ORF">GURASL_19580</name>
</gene>
<evidence type="ECO:0000259" key="3">
    <source>
        <dbReference type="Pfam" id="PF16254"/>
    </source>
</evidence>
<keyword evidence="5" id="KW-1185">Reference proteome</keyword>